<dbReference type="PANTHER" id="PTHR11795:SF445">
    <property type="entry name" value="AMINO ACID ABC TRANSPORTER PERMEASE PROTEIN"/>
    <property type="match status" value="1"/>
</dbReference>
<dbReference type="InterPro" id="IPR052157">
    <property type="entry name" value="BCAA_transport_permease"/>
</dbReference>
<reference evidence="10 11" key="1">
    <citation type="submission" date="2019-01" db="EMBL/GenBank/DDBJ databases">
        <authorList>
            <person name="Chen W.-M."/>
        </authorList>
    </citation>
    <scope>NUCLEOTIDE SEQUENCE [LARGE SCALE GENOMIC DNA]</scope>
    <source>
        <strain evidence="10 11">KYPY4</strain>
    </source>
</reference>
<dbReference type="GO" id="GO:0005886">
    <property type="term" value="C:plasma membrane"/>
    <property type="evidence" value="ECO:0007669"/>
    <property type="project" value="UniProtKB-SubCell"/>
</dbReference>
<keyword evidence="5" id="KW-0029">Amino-acid transport</keyword>
<keyword evidence="6 9" id="KW-1133">Transmembrane helix</keyword>
<dbReference type="RefSeq" id="WP_128228065.1">
    <property type="nucleotide sequence ID" value="NZ_SACR01000002.1"/>
</dbReference>
<evidence type="ECO:0000256" key="6">
    <source>
        <dbReference type="ARBA" id="ARBA00022989"/>
    </source>
</evidence>
<evidence type="ECO:0000256" key="5">
    <source>
        <dbReference type="ARBA" id="ARBA00022970"/>
    </source>
</evidence>
<evidence type="ECO:0000256" key="4">
    <source>
        <dbReference type="ARBA" id="ARBA00022692"/>
    </source>
</evidence>
<name>A0A437RLI1_9BURK</name>
<gene>
    <name evidence="10" type="ORF">EOE66_07685</name>
</gene>
<comment type="subcellular location">
    <subcellularLocation>
        <location evidence="1">Cell membrane</location>
        <topology evidence="1">Multi-pass membrane protein</topology>
    </subcellularLocation>
</comment>
<keyword evidence="11" id="KW-1185">Reference proteome</keyword>
<proteinExistence type="inferred from homology"/>
<sequence>MTDAIVQGVLLGGYYAVLAAGLSLMFGVMRIINLAHGDLAILGAYGVLALTSAGLPWWGAALLVLPVMAVVGALLQRWVLARTLRAGVLLPLLVTIGLGALLQNLLYGVFGSDTRSLADALGPLSWASWTLPGGIVVGQVPVLTLGLGIAVLASLQLMLKRTRLGRAIRAAASDPEAAALNGVDAARVHRAAAGIAVALAALAGTMLALRATVEPYAGPLLLISAFEAVVIGGIGSLWGTLLGGILLGLAQSLGALVSPAGFQLGGHLLFLAVLGARLWAQHRAAHGRPAWPWQARRAAASPSAAPVKGVV</sequence>
<feature type="transmembrane region" description="Helical" evidence="9">
    <location>
        <begin position="12"/>
        <end position="35"/>
    </location>
</feature>
<feature type="transmembrane region" description="Helical" evidence="9">
    <location>
        <begin position="221"/>
        <end position="249"/>
    </location>
</feature>
<feature type="transmembrane region" description="Helical" evidence="9">
    <location>
        <begin position="55"/>
        <end position="75"/>
    </location>
</feature>
<accession>A0A437RLI1</accession>
<organism evidence="10 11">
    <name type="scientific">Rubrivivax rivuli</name>
    <dbReference type="NCBI Taxonomy" id="1862385"/>
    <lineage>
        <taxon>Bacteria</taxon>
        <taxon>Pseudomonadati</taxon>
        <taxon>Pseudomonadota</taxon>
        <taxon>Betaproteobacteria</taxon>
        <taxon>Burkholderiales</taxon>
        <taxon>Sphaerotilaceae</taxon>
        <taxon>Rubrivivax</taxon>
    </lineage>
</organism>
<evidence type="ECO:0000256" key="9">
    <source>
        <dbReference type="SAM" id="Phobius"/>
    </source>
</evidence>
<feature type="transmembrane region" description="Helical" evidence="9">
    <location>
        <begin position="261"/>
        <end position="280"/>
    </location>
</feature>
<feature type="transmembrane region" description="Helical" evidence="9">
    <location>
        <begin position="130"/>
        <end position="159"/>
    </location>
</feature>
<evidence type="ECO:0000256" key="3">
    <source>
        <dbReference type="ARBA" id="ARBA00022475"/>
    </source>
</evidence>
<dbReference type="EMBL" id="SACR01000002">
    <property type="protein sequence ID" value="RVU47604.1"/>
    <property type="molecule type" value="Genomic_DNA"/>
</dbReference>
<keyword evidence="2" id="KW-0813">Transport</keyword>
<evidence type="ECO:0000313" key="11">
    <source>
        <dbReference type="Proteomes" id="UP000285575"/>
    </source>
</evidence>
<dbReference type="GO" id="GO:0006865">
    <property type="term" value="P:amino acid transport"/>
    <property type="evidence" value="ECO:0007669"/>
    <property type="project" value="UniProtKB-KW"/>
</dbReference>
<comment type="caution">
    <text evidence="10">The sequence shown here is derived from an EMBL/GenBank/DDBJ whole genome shotgun (WGS) entry which is preliminary data.</text>
</comment>
<keyword evidence="4 9" id="KW-0812">Transmembrane</keyword>
<dbReference type="Proteomes" id="UP000285575">
    <property type="component" value="Unassembled WGS sequence"/>
</dbReference>
<feature type="transmembrane region" description="Helical" evidence="9">
    <location>
        <begin position="191"/>
        <end position="209"/>
    </location>
</feature>
<evidence type="ECO:0000313" key="10">
    <source>
        <dbReference type="EMBL" id="RVU47604.1"/>
    </source>
</evidence>
<dbReference type="CDD" id="cd06582">
    <property type="entry name" value="TM_PBP1_LivH_like"/>
    <property type="match status" value="1"/>
</dbReference>
<dbReference type="OrthoDB" id="9807115at2"/>
<protein>
    <submittedName>
        <fullName evidence="10">Branched-chain amino acid ABC transporter permease</fullName>
    </submittedName>
</protein>
<feature type="transmembrane region" description="Helical" evidence="9">
    <location>
        <begin position="87"/>
        <end position="110"/>
    </location>
</feature>
<dbReference type="GO" id="GO:0022857">
    <property type="term" value="F:transmembrane transporter activity"/>
    <property type="evidence" value="ECO:0007669"/>
    <property type="project" value="InterPro"/>
</dbReference>
<dbReference type="InterPro" id="IPR001851">
    <property type="entry name" value="ABC_transp_permease"/>
</dbReference>
<dbReference type="Pfam" id="PF02653">
    <property type="entry name" value="BPD_transp_2"/>
    <property type="match status" value="1"/>
</dbReference>
<comment type="similarity">
    <text evidence="8">Belongs to the binding-protein-dependent transport system permease family. LivHM subfamily.</text>
</comment>
<dbReference type="PANTHER" id="PTHR11795">
    <property type="entry name" value="BRANCHED-CHAIN AMINO ACID TRANSPORT SYSTEM PERMEASE PROTEIN LIVH"/>
    <property type="match status" value="1"/>
</dbReference>
<evidence type="ECO:0000256" key="8">
    <source>
        <dbReference type="ARBA" id="ARBA00037998"/>
    </source>
</evidence>
<keyword evidence="7 9" id="KW-0472">Membrane</keyword>
<keyword evidence="3" id="KW-1003">Cell membrane</keyword>
<evidence type="ECO:0000256" key="2">
    <source>
        <dbReference type="ARBA" id="ARBA00022448"/>
    </source>
</evidence>
<evidence type="ECO:0000256" key="7">
    <source>
        <dbReference type="ARBA" id="ARBA00023136"/>
    </source>
</evidence>
<dbReference type="AlphaFoldDB" id="A0A437RLI1"/>
<evidence type="ECO:0000256" key="1">
    <source>
        <dbReference type="ARBA" id="ARBA00004651"/>
    </source>
</evidence>